<dbReference type="SUPFAM" id="SSF56601">
    <property type="entry name" value="beta-lactamase/transpeptidase-like"/>
    <property type="match status" value="1"/>
</dbReference>
<comment type="caution">
    <text evidence="3">The sequence shown here is derived from an EMBL/GenBank/DDBJ whole genome shotgun (WGS) entry which is preliminary data.</text>
</comment>
<proteinExistence type="predicted"/>
<evidence type="ECO:0000313" key="4">
    <source>
        <dbReference type="Proteomes" id="UP000586305"/>
    </source>
</evidence>
<dbReference type="PROSITE" id="PS51257">
    <property type="entry name" value="PROKAR_LIPOPROTEIN"/>
    <property type="match status" value="1"/>
</dbReference>
<evidence type="ECO:0000256" key="1">
    <source>
        <dbReference type="SAM" id="SignalP"/>
    </source>
</evidence>
<keyword evidence="4" id="KW-1185">Reference proteome</keyword>
<evidence type="ECO:0000259" key="2">
    <source>
        <dbReference type="Pfam" id="PF00144"/>
    </source>
</evidence>
<evidence type="ECO:0000313" key="3">
    <source>
        <dbReference type="EMBL" id="NOU51450.1"/>
    </source>
</evidence>
<dbReference type="EMBL" id="JABBPG010000005">
    <property type="protein sequence ID" value="NOU51450.1"/>
    <property type="molecule type" value="Genomic_DNA"/>
</dbReference>
<dbReference type="RefSeq" id="WP_171626515.1">
    <property type="nucleotide sequence ID" value="NZ_JABBPG010000005.1"/>
</dbReference>
<dbReference type="Pfam" id="PF00144">
    <property type="entry name" value="Beta-lactamase"/>
    <property type="match status" value="1"/>
</dbReference>
<dbReference type="Proteomes" id="UP000586305">
    <property type="component" value="Unassembled WGS sequence"/>
</dbReference>
<reference evidence="3 4" key="1">
    <citation type="submission" date="2020-04" db="EMBL/GenBank/DDBJ databases">
        <title>Pseudoalteromonas caenipelagi sp. nov., isolated from a tidal flat.</title>
        <authorList>
            <person name="Park S."/>
            <person name="Yoon J.-H."/>
        </authorList>
    </citation>
    <scope>NUCLEOTIDE SEQUENCE [LARGE SCALE GENOMIC DNA]</scope>
    <source>
        <strain evidence="3 4">JBTF-M23</strain>
    </source>
</reference>
<dbReference type="InterPro" id="IPR050491">
    <property type="entry name" value="AmpC-like"/>
</dbReference>
<dbReference type="Gene3D" id="3.40.710.10">
    <property type="entry name" value="DD-peptidase/beta-lactamase superfamily"/>
    <property type="match status" value="1"/>
</dbReference>
<dbReference type="PANTHER" id="PTHR46825:SF7">
    <property type="entry name" value="D-ALANYL-D-ALANINE CARBOXYPEPTIDASE"/>
    <property type="match status" value="1"/>
</dbReference>
<sequence>MKTTIKMLAAATMACSATLSGCGGSDTKVTNKEPVTDAVKAQPNQFDYQALLNETVNSEVPGVVLYISSPTVNFYGAAGIADKETNTPMQIDAVLPNGSAGKKLTAMLAVMLHEEGRLDLDAPISDYLPDELLSRIKHSEQMTTRQLLAHTSGVAGYLSDNDGDFYAGVLQTPNTLITDSFALQYALDKPAHFKPGEGWKYSNTGYILTGLILDSVLGEHHSKATRDYVLDPLGLTSMSYIGREQSTAEFASGYFLMDGELVNTRSYYQYIGVADAPVAGSAKDMAELLRMIVEGDGVSEQVREHLIGKVNLVAMQQPNKRYGMGVIVEKTANQTVYYHGGDELGYATRDYYFPKSKTAITMLFNCNMYELCKKDLNKMLDKVLAQFL</sequence>
<dbReference type="InterPro" id="IPR012338">
    <property type="entry name" value="Beta-lactam/transpept-like"/>
</dbReference>
<name>A0A849VF72_9GAMM</name>
<organism evidence="3 4">
    <name type="scientific">Pseudoalteromonas caenipelagi</name>
    <dbReference type="NCBI Taxonomy" id="2726988"/>
    <lineage>
        <taxon>Bacteria</taxon>
        <taxon>Pseudomonadati</taxon>
        <taxon>Pseudomonadota</taxon>
        <taxon>Gammaproteobacteria</taxon>
        <taxon>Alteromonadales</taxon>
        <taxon>Pseudoalteromonadaceae</taxon>
        <taxon>Pseudoalteromonas</taxon>
    </lineage>
</organism>
<feature type="signal peptide" evidence="1">
    <location>
        <begin position="1"/>
        <end position="21"/>
    </location>
</feature>
<gene>
    <name evidence="3" type="ORF">HG263_13010</name>
</gene>
<protein>
    <submittedName>
        <fullName evidence="3">Beta-lactamase family protein</fullName>
    </submittedName>
</protein>
<feature type="domain" description="Beta-lactamase-related" evidence="2">
    <location>
        <begin position="59"/>
        <end position="367"/>
    </location>
</feature>
<dbReference type="AlphaFoldDB" id="A0A849VF72"/>
<dbReference type="PANTHER" id="PTHR46825">
    <property type="entry name" value="D-ALANYL-D-ALANINE-CARBOXYPEPTIDASE/ENDOPEPTIDASE AMPH"/>
    <property type="match status" value="1"/>
</dbReference>
<accession>A0A849VF72</accession>
<keyword evidence="1" id="KW-0732">Signal</keyword>
<dbReference type="InterPro" id="IPR001466">
    <property type="entry name" value="Beta-lactam-related"/>
</dbReference>
<feature type="chain" id="PRO_5033061782" evidence="1">
    <location>
        <begin position="22"/>
        <end position="388"/>
    </location>
</feature>